<dbReference type="PATRIC" id="fig|74031.6.peg.955"/>
<dbReference type="CDD" id="cd07067">
    <property type="entry name" value="HP_PGM_like"/>
    <property type="match status" value="1"/>
</dbReference>
<dbReference type="Proteomes" id="UP000037046">
    <property type="component" value="Unassembled WGS sequence"/>
</dbReference>
<dbReference type="OrthoDB" id="2237472at2"/>
<dbReference type="InterPro" id="IPR013078">
    <property type="entry name" value="His_Pase_superF_clade-1"/>
</dbReference>
<reference evidence="3" key="1">
    <citation type="submission" date="2015-07" db="EMBL/GenBank/DDBJ databases">
        <title>Draft Genome Sequence of Roseovarius tolerans EL-164, a producer of N-Acylated Alanine Methyl Esters (NAMEs).</title>
        <authorList>
            <person name="Voget S."/>
            <person name="Bruns H."/>
            <person name="Wagner-Doebler I."/>
            <person name="Schulz S."/>
            <person name="Daniel R."/>
        </authorList>
    </citation>
    <scope>NUCLEOTIDE SEQUENCE [LARGE SCALE GENOMIC DNA]</scope>
    <source>
        <strain evidence="3">EL-164</strain>
    </source>
</reference>
<dbReference type="Gene3D" id="3.40.50.1240">
    <property type="entry name" value="Phosphoglycerate mutase-like"/>
    <property type="match status" value="1"/>
</dbReference>
<organism evidence="2 3">
    <name type="scientific">Roseovarius tolerans</name>
    <dbReference type="NCBI Taxonomy" id="74031"/>
    <lineage>
        <taxon>Bacteria</taxon>
        <taxon>Pseudomonadati</taxon>
        <taxon>Pseudomonadota</taxon>
        <taxon>Alphaproteobacteria</taxon>
        <taxon>Rhodobacterales</taxon>
        <taxon>Roseobacteraceae</taxon>
        <taxon>Roseovarius</taxon>
    </lineage>
</organism>
<protein>
    <recommendedName>
        <fullName evidence="4">Histidine phosphatase superfamily (Branch 1)</fullName>
    </recommendedName>
</protein>
<evidence type="ECO:0000313" key="2">
    <source>
        <dbReference type="EMBL" id="KNX42424.1"/>
    </source>
</evidence>
<sequence>MRLLLFIWLSASATCVTAQGFDALKQPGVVALMRHALAPGTGDPAGFAVTDCSTQRNLDARGREQARRTGDALRDAGVTFDHIWTSQWCRARDTAVLMEMGDVEEKPPLNSFFAGRGDRAAQTAATLDLIAELPEGDRLLIVTHQVNITALTGRGVGSGEIIVTRRTGDGLEMVDRFLVAP</sequence>
<feature type="chain" id="PRO_5005562922" description="Histidine phosphatase superfamily (Branch 1)" evidence="1">
    <location>
        <begin position="19"/>
        <end position="181"/>
    </location>
</feature>
<dbReference type="SUPFAM" id="SSF53254">
    <property type="entry name" value="Phosphoglycerate mutase-like"/>
    <property type="match status" value="1"/>
</dbReference>
<dbReference type="SMART" id="SM00855">
    <property type="entry name" value="PGAM"/>
    <property type="match status" value="1"/>
</dbReference>
<gene>
    <name evidence="2" type="ORF">ROTO_09330</name>
</gene>
<dbReference type="EMBL" id="LGVV01000008">
    <property type="protein sequence ID" value="KNX42424.1"/>
    <property type="molecule type" value="Genomic_DNA"/>
</dbReference>
<feature type="signal peptide" evidence="1">
    <location>
        <begin position="1"/>
        <end position="18"/>
    </location>
</feature>
<dbReference type="InterPro" id="IPR029033">
    <property type="entry name" value="His_PPase_superfam"/>
</dbReference>
<comment type="caution">
    <text evidence="2">The sequence shown here is derived from an EMBL/GenBank/DDBJ whole genome shotgun (WGS) entry which is preliminary data.</text>
</comment>
<dbReference type="AlphaFoldDB" id="A0A0L6CXD5"/>
<keyword evidence="1" id="KW-0732">Signal</keyword>
<dbReference type="RefSeq" id="WP_050661867.1">
    <property type="nucleotide sequence ID" value="NZ_CP118494.1"/>
</dbReference>
<evidence type="ECO:0000256" key="1">
    <source>
        <dbReference type="SAM" id="SignalP"/>
    </source>
</evidence>
<evidence type="ECO:0008006" key="4">
    <source>
        <dbReference type="Google" id="ProtNLM"/>
    </source>
</evidence>
<name>A0A0L6CXD5_9RHOB</name>
<dbReference type="STRING" id="74031.SAMN04488077_10283"/>
<dbReference type="Pfam" id="PF00300">
    <property type="entry name" value="His_Phos_1"/>
    <property type="match status" value="1"/>
</dbReference>
<accession>A0A0L6CXD5</accession>
<proteinExistence type="predicted"/>
<keyword evidence="3" id="KW-1185">Reference proteome</keyword>
<evidence type="ECO:0000313" key="3">
    <source>
        <dbReference type="Proteomes" id="UP000037046"/>
    </source>
</evidence>